<reference evidence="1" key="1">
    <citation type="submission" date="2024-03" db="EMBL/GenBank/DDBJ databases">
        <title>Diverse circular DNA viruses in blood, oral, and fecal samples of captive lemurs.</title>
        <authorList>
            <person name="Paietta E.N."/>
            <person name="Kraberger S."/>
            <person name="Lund M.C."/>
            <person name="Custer J.M."/>
            <person name="Vargas K.M."/>
            <person name="Ehmke E.E."/>
            <person name="Yoder A.D."/>
            <person name="Varsani A."/>
        </authorList>
    </citation>
    <scope>NUCLEOTIDE SEQUENCE</scope>
    <source>
        <strain evidence="1">Duke_30FF_63</strain>
    </source>
</reference>
<dbReference type="EMBL" id="PP511876">
    <property type="protein sequence ID" value="XCD08285.1"/>
    <property type="molecule type" value="Genomic_DNA"/>
</dbReference>
<name>A0AAU8B7E3_9CAUD</name>
<proteinExistence type="predicted"/>
<accession>A0AAU8B7E3</accession>
<protein>
    <submittedName>
        <fullName evidence="1">Uncharacterized protein</fullName>
    </submittedName>
</protein>
<evidence type="ECO:0000313" key="1">
    <source>
        <dbReference type="EMBL" id="XCD08285.1"/>
    </source>
</evidence>
<sequence length="36" mass="4351">MKTLESYYCFIMQDFCLRTNVKVYIHTLLINTAITY</sequence>
<organism evidence="1">
    <name type="scientific">Dulem virus 42</name>
    <dbReference type="NCBI Taxonomy" id="3145760"/>
    <lineage>
        <taxon>Viruses</taxon>
        <taxon>Duplodnaviria</taxon>
        <taxon>Heunggongvirae</taxon>
        <taxon>Uroviricota</taxon>
        <taxon>Caudoviricetes</taxon>
    </lineage>
</organism>